<dbReference type="Pfam" id="PF04616">
    <property type="entry name" value="Glyco_hydro_43"/>
    <property type="match status" value="1"/>
</dbReference>
<dbReference type="Pfam" id="PF05270">
    <property type="entry name" value="AbfB"/>
    <property type="match status" value="1"/>
</dbReference>
<dbReference type="InterPro" id="IPR006710">
    <property type="entry name" value="Glyco_hydro_43"/>
</dbReference>
<feature type="site" description="Important for catalytic activity, responsible for pKa modulation of the active site Glu and correct orientation of both the proton donor and substrate" evidence="9">
    <location>
        <position position="472"/>
    </location>
</feature>
<reference evidence="13" key="1">
    <citation type="journal article" date="2013" name="Genome Announc.">
        <title>Draft Genome Sequence of Streptomyces bottropensis ATCC 25435, a Bottromycin-Producing Actinomycete.</title>
        <authorList>
            <person name="Zhang H."/>
            <person name="Zhou W."/>
            <person name="Zhuang Y."/>
            <person name="Liang X."/>
            <person name="Liu T."/>
        </authorList>
    </citation>
    <scope>NUCLEOTIDE SEQUENCE [LARGE SCALE GENOMIC DNA]</scope>
    <source>
        <strain evidence="13">ATCC 25435</strain>
    </source>
</reference>
<feature type="signal peptide" evidence="10">
    <location>
        <begin position="1"/>
        <end position="50"/>
    </location>
</feature>
<keyword evidence="2 12" id="KW-0624">Polysaccharide degradation</keyword>
<evidence type="ECO:0000256" key="7">
    <source>
        <dbReference type="ARBA" id="ARBA00023295"/>
    </source>
</evidence>
<comment type="similarity">
    <text evidence="1">Belongs to the glycosyl hydrolase 43 family.</text>
</comment>
<keyword evidence="5" id="KW-1015">Disulfide bond</keyword>
<evidence type="ECO:0000256" key="5">
    <source>
        <dbReference type="ARBA" id="ARBA00023157"/>
    </source>
</evidence>
<gene>
    <name evidence="12" type="ORF">SBD_5344</name>
</gene>
<dbReference type="AlphaFoldDB" id="M3FLJ6"/>
<sequence length="786" mass="83970">MEIVVFFRGSEPMHSVRPQSRRRFRPGALAAVAAASLLVGVVGPAAPAQAAEITDGLALWYKLDATSGSVAVDASGNGRNGTVNGAAGWSSAGDGLTFNGSDTSIKVPDNIMSGMNSITVSMDVQIDATQATPYFLYGFGNTSNGAGNGYLFTTGNALRTAIASGGFSTEQNTQASAALPRSVWKHVTYTQTGTMGVLYQDGVEVARNTSLTLTPGSIGSGITTANYIGRSLYNGDKLFKGKMRDFRVYNRALSPGEVLEVSGNSTGIAAATHPSLKIAAVIDDANSKITLPVKEGTDLTALAPQFTLAQGASISPASGTPRDFTAPVTYEVTGSDGQKRTWTVSALVMRSPVLPGLTADPNIVRFGDTYYIYPTTDGFAGWSGTRFKAYSSKDLVHWTDHGVILDLGPDISWADARAWAPTMTAKNGKYYFYYSADANIGVAVSDSPTGPFTDPLGKPLIAGGAFTGQMIDPAVFTDDDGQSYLYWGNGRAYVVPLGDDMISFDASKVTDITTSGFREGAFVIKRKGTYYFTWSENDTRDENYRVAYATGSSPTGPWTKRGVILEKDLALGIKGPGHHSVVQVPGTDDWYIAYHRFAIPGGDGTHRETTIDKLEFDSDGLIKKVAPTLSSITPVSGGTALPTNTTRSLQSVNFPGRYATVRSDSLGYLDPVTSTSTAAVKQSATFTVIPGLADSACYSFRDSSGRYLRHKDYRVRFDASNGTVLFNKDATYCARPGSATGSVSLESYNYPGRYLRHYNYELRVDPFQDNATFRSDSSFTAVNPWA</sequence>
<organism evidence="12 13">
    <name type="scientific">Streptomyces bottropensis ATCC 25435</name>
    <dbReference type="NCBI Taxonomy" id="1054862"/>
    <lineage>
        <taxon>Bacteria</taxon>
        <taxon>Bacillati</taxon>
        <taxon>Actinomycetota</taxon>
        <taxon>Actinomycetes</taxon>
        <taxon>Kitasatosporales</taxon>
        <taxon>Streptomycetaceae</taxon>
        <taxon>Streptomyces</taxon>
    </lineage>
</organism>
<feature type="active site" description="Proton donor" evidence="8">
    <location>
        <position position="519"/>
    </location>
</feature>
<keyword evidence="7 12" id="KW-0326">Glycosidase</keyword>
<evidence type="ECO:0000259" key="11">
    <source>
        <dbReference type="SMART" id="SM00560"/>
    </source>
</evidence>
<evidence type="ECO:0000256" key="8">
    <source>
        <dbReference type="PIRSR" id="PIRSR606710-1"/>
    </source>
</evidence>
<dbReference type="PANTHER" id="PTHR43772">
    <property type="entry name" value="ENDO-1,4-BETA-XYLANASE"/>
    <property type="match status" value="1"/>
</dbReference>
<dbReference type="CDD" id="cd23399">
    <property type="entry name" value="beta-trefoil_ABD_ABFB"/>
    <property type="match status" value="1"/>
</dbReference>
<dbReference type="PANTHER" id="PTHR43772:SF2">
    <property type="entry name" value="PUTATIVE (AFU_ORTHOLOGUE AFUA_2G04480)-RELATED"/>
    <property type="match status" value="1"/>
</dbReference>
<dbReference type="CDD" id="cd09004">
    <property type="entry name" value="GH43_bXyl-like"/>
    <property type="match status" value="1"/>
</dbReference>
<evidence type="ECO:0000256" key="4">
    <source>
        <dbReference type="ARBA" id="ARBA00022801"/>
    </source>
</evidence>
<keyword evidence="4 12" id="KW-0378">Hydrolase</keyword>
<feature type="active site" description="Proton acceptor" evidence="8">
    <location>
        <position position="360"/>
    </location>
</feature>
<dbReference type="InterPro" id="IPR006558">
    <property type="entry name" value="LamG-like"/>
</dbReference>
<dbReference type="InterPro" id="IPR054460">
    <property type="entry name" value="DUF5018-rel"/>
</dbReference>
<evidence type="ECO:0000313" key="13">
    <source>
        <dbReference type="Proteomes" id="UP000030760"/>
    </source>
</evidence>
<evidence type="ECO:0000256" key="9">
    <source>
        <dbReference type="PIRSR" id="PIRSR606710-2"/>
    </source>
</evidence>
<dbReference type="Pfam" id="PF13385">
    <property type="entry name" value="Laminin_G_3"/>
    <property type="match status" value="1"/>
</dbReference>
<dbReference type="InterPro" id="IPR013320">
    <property type="entry name" value="ConA-like_dom_sf"/>
</dbReference>
<dbReference type="GO" id="GO:0045493">
    <property type="term" value="P:xylan catabolic process"/>
    <property type="evidence" value="ECO:0007669"/>
    <property type="project" value="UniProtKB-KW"/>
</dbReference>
<dbReference type="EMBL" id="KB405089">
    <property type="protein sequence ID" value="EMF53800.1"/>
    <property type="molecule type" value="Genomic_DNA"/>
</dbReference>
<evidence type="ECO:0000256" key="6">
    <source>
        <dbReference type="ARBA" id="ARBA00023277"/>
    </source>
</evidence>
<dbReference type="InterPro" id="IPR052176">
    <property type="entry name" value="Glycosyl_Hydrlase_43_Enz"/>
</dbReference>
<dbReference type="Gene3D" id="2.60.40.2340">
    <property type="match status" value="1"/>
</dbReference>
<evidence type="ECO:0000256" key="1">
    <source>
        <dbReference type="ARBA" id="ARBA00009865"/>
    </source>
</evidence>
<dbReference type="Pfam" id="PF22243">
    <property type="entry name" value="DUF5018-rel"/>
    <property type="match status" value="1"/>
</dbReference>
<dbReference type="SUPFAM" id="SSF75005">
    <property type="entry name" value="Arabinanase/levansucrase/invertase"/>
    <property type="match status" value="1"/>
</dbReference>
<evidence type="ECO:0000256" key="10">
    <source>
        <dbReference type="SAM" id="SignalP"/>
    </source>
</evidence>
<dbReference type="InterPro" id="IPR006311">
    <property type="entry name" value="TAT_signal"/>
</dbReference>
<name>M3FLJ6_9ACTN</name>
<keyword evidence="6" id="KW-0119">Carbohydrate metabolism</keyword>
<dbReference type="SUPFAM" id="SSF49899">
    <property type="entry name" value="Concanavalin A-like lectins/glucanases"/>
    <property type="match status" value="1"/>
</dbReference>
<protein>
    <submittedName>
        <fullName evidence="12">Endo-1,4-beta-xylanase</fullName>
    </submittedName>
</protein>
<dbReference type="Gene3D" id="2.80.10.50">
    <property type="match status" value="1"/>
</dbReference>
<dbReference type="InterPro" id="IPR036195">
    <property type="entry name" value="AbfB_ABD_sf"/>
</dbReference>
<dbReference type="Gene3D" id="2.115.10.20">
    <property type="entry name" value="Glycosyl hydrolase domain, family 43"/>
    <property type="match status" value="1"/>
</dbReference>
<proteinExistence type="inferred from homology"/>
<evidence type="ECO:0000313" key="12">
    <source>
        <dbReference type="EMBL" id="EMF53800.1"/>
    </source>
</evidence>
<dbReference type="PROSITE" id="PS51318">
    <property type="entry name" value="TAT"/>
    <property type="match status" value="1"/>
</dbReference>
<dbReference type="SMART" id="SM00560">
    <property type="entry name" value="LamGL"/>
    <property type="match status" value="1"/>
</dbReference>
<feature type="domain" description="LamG-like jellyroll fold" evidence="11">
    <location>
        <begin position="116"/>
        <end position="256"/>
    </location>
</feature>
<accession>M3FLJ6</accession>
<dbReference type="GO" id="GO:0046373">
    <property type="term" value="P:L-arabinose metabolic process"/>
    <property type="evidence" value="ECO:0007669"/>
    <property type="project" value="InterPro"/>
</dbReference>
<keyword evidence="2 12" id="KW-0858">Xylan degradation</keyword>
<evidence type="ECO:0000256" key="3">
    <source>
        <dbReference type="ARBA" id="ARBA00022729"/>
    </source>
</evidence>
<feature type="chain" id="PRO_5004033913" evidence="10">
    <location>
        <begin position="51"/>
        <end position="786"/>
    </location>
</feature>
<dbReference type="SUPFAM" id="SSF110221">
    <property type="entry name" value="AbfB domain"/>
    <property type="match status" value="1"/>
</dbReference>
<dbReference type="InterPro" id="IPR023296">
    <property type="entry name" value="Glyco_hydro_beta-prop_sf"/>
</dbReference>
<dbReference type="InterPro" id="IPR007934">
    <property type="entry name" value="AbfB_ABD"/>
</dbReference>
<dbReference type="GO" id="GO:0046556">
    <property type="term" value="F:alpha-L-arabinofuranosidase activity"/>
    <property type="evidence" value="ECO:0007669"/>
    <property type="project" value="InterPro"/>
</dbReference>
<evidence type="ECO:0000256" key="2">
    <source>
        <dbReference type="ARBA" id="ARBA00022651"/>
    </source>
</evidence>
<dbReference type="Gene3D" id="2.60.120.200">
    <property type="match status" value="1"/>
</dbReference>
<dbReference type="Proteomes" id="UP000030760">
    <property type="component" value="Unassembled WGS sequence"/>
</dbReference>
<keyword evidence="3 10" id="KW-0732">Signal</keyword>